<dbReference type="Proteomes" id="UP000545761">
    <property type="component" value="Unassembled WGS sequence"/>
</dbReference>
<dbReference type="EMBL" id="JACEHE010000026">
    <property type="protein sequence ID" value="MBA2950231.1"/>
    <property type="molecule type" value="Genomic_DNA"/>
</dbReference>
<comment type="caution">
    <text evidence="1">The sequence shown here is derived from an EMBL/GenBank/DDBJ whole genome shotgun (WGS) entry which is preliminary data.</text>
</comment>
<name>A0A7W0DS24_9ACTN</name>
<evidence type="ECO:0000313" key="1">
    <source>
        <dbReference type="EMBL" id="MBA2950231.1"/>
    </source>
</evidence>
<gene>
    <name evidence="1" type="ORF">H1D24_31680</name>
</gene>
<dbReference type="PANTHER" id="PTHR43664:SF1">
    <property type="entry name" value="BETA-METHYLMALYL-COA DEHYDRATASE"/>
    <property type="match status" value="1"/>
</dbReference>
<proteinExistence type="predicted"/>
<dbReference type="InterPro" id="IPR029069">
    <property type="entry name" value="HotDog_dom_sf"/>
</dbReference>
<reference evidence="1 2" key="1">
    <citation type="submission" date="2020-07" db="EMBL/GenBank/DDBJ databases">
        <title>Streptomyces isolated from Indian soil.</title>
        <authorList>
            <person name="Mandal S."/>
            <person name="Maiti P.K."/>
        </authorList>
    </citation>
    <scope>NUCLEOTIDE SEQUENCE [LARGE SCALE GENOMIC DNA]</scope>
    <source>
        <strain evidence="1 2">PSKA28</strain>
    </source>
</reference>
<dbReference type="Gene3D" id="3.10.129.10">
    <property type="entry name" value="Hotdog Thioesterase"/>
    <property type="match status" value="2"/>
</dbReference>
<dbReference type="RefSeq" id="WP_181661163.1">
    <property type="nucleotide sequence ID" value="NZ_JACEHE010000026.1"/>
</dbReference>
<dbReference type="SUPFAM" id="SSF54637">
    <property type="entry name" value="Thioesterase/thiol ester dehydrase-isomerase"/>
    <property type="match status" value="2"/>
</dbReference>
<dbReference type="InterPro" id="IPR052342">
    <property type="entry name" value="MCH/BMMD"/>
</dbReference>
<dbReference type="AlphaFoldDB" id="A0A7W0DS24"/>
<evidence type="ECO:0000313" key="2">
    <source>
        <dbReference type="Proteomes" id="UP000545761"/>
    </source>
</evidence>
<dbReference type="PANTHER" id="PTHR43664">
    <property type="entry name" value="MONOAMINE OXIDASE-RELATED"/>
    <property type="match status" value="1"/>
</dbReference>
<organism evidence="1 2">
    <name type="scientific">Streptomyces himalayensis subsp. himalayensis</name>
    <dbReference type="NCBI Taxonomy" id="2756131"/>
    <lineage>
        <taxon>Bacteria</taxon>
        <taxon>Bacillati</taxon>
        <taxon>Actinomycetota</taxon>
        <taxon>Actinomycetes</taxon>
        <taxon>Kitasatosporales</taxon>
        <taxon>Streptomycetaceae</taxon>
        <taxon>Streptomyces</taxon>
        <taxon>Streptomyces himalayensis</taxon>
    </lineage>
</organism>
<protein>
    <submittedName>
        <fullName evidence="1">Acyl dehydratase</fullName>
    </submittedName>
</protein>
<accession>A0A7W0DS24</accession>
<sequence>MSTRNTAIPPDGPYGDDFVIGEPLPNAPAITIDEGTAALYQAISGDPARLSLSTPLSHAVTGADTRVVNSALALQVAIGQSTVATKIVIANLFYRDVTLHQQLPIGATVTSTVTPVARAFTRDNGKGRRAKVLLSIETRDEHGALVASLERLALLPLRDQGRLEEAGDIGSADSTRPLTDFLPAVPGHWDLTRLSRAALPEKGFQAADPLRDSISGALDLVRLTQNQAAAHRDPARGQRGRRLVYGGHTVALAQASLSRLVPGLAAVVGWRSCDHLAPCFEDDLLSFDLTCEDVVPVAGGALVGFRLRGRTVGPDAEPVDVLDFRPVALVAGNSGGNHV</sequence>